<dbReference type="Pfam" id="PF01515">
    <property type="entry name" value="PTA_PTB"/>
    <property type="match status" value="1"/>
</dbReference>
<dbReference type="Pfam" id="PF01575">
    <property type="entry name" value="MaoC_dehydratas"/>
    <property type="match status" value="1"/>
</dbReference>
<evidence type="ECO:0000256" key="1">
    <source>
        <dbReference type="ARBA" id="ARBA00022679"/>
    </source>
</evidence>
<organism evidence="5">
    <name type="scientific">mine drainage metagenome</name>
    <dbReference type="NCBI Taxonomy" id="410659"/>
    <lineage>
        <taxon>unclassified sequences</taxon>
        <taxon>metagenomes</taxon>
        <taxon>ecological metagenomes</taxon>
    </lineage>
</organism>
<dbReference type="InterPro" id="IPR029069">
    <property type="entry name" value="HotDog_dom_sf"/>
</dbReference>
<gene>
    <name evidence="5" type="ORF">B1A_21144</name>
</gene>
<accession>T0ZFP2</accession>
<feature type="domain" description="MaoC-like" evidence="4">
    <location>
        <begin position="17"/>
        <end position="110"/>
    </location>
</feature>
<sequence>MLENRLFDEIAIGDHAELTRALDLDDIRAFASVTGDLNPAHLDADYAAASPMHGVIAHGQWAVALISAILGTRLPGPGTLFVRQRFDFLAPARPGDTLTAQVTVTAREARHKHLTLACACRNQRGEALLRGEVEVSAPRLKLRMQAPDLPQVMVQAHVGYGRLLSAARRHPPLRVAVVHPCSSEALDGAIEAWHEGLIEPLLVGPMARIRALAEAAHADISALQIIDTPHSHASASLAVAQVRAGHAEALMKGSLHTDELLHAVLDKDLGLRSERRLSHAFVLDVPGHPQPLLLSDAAINIYPTLADKRDIVQNAIDLARRIGIKQPRVALLSAVETVNPA</sequence>
<dbReference type="PANTHER" id="PTHR43356">
    <property type="entry name" value="PHOSPHATE ACETYLTRANSFERASE"/>
    <property type="match status" value="1"/>
</dbReference>
<name>T0ZFP2_9ZZZZ</name>
<dbReference type="Gene3D" id="3.40.718.10">
    <property type="entry name" value="Isopropylmalate Dehydrogenase"/>
    <property type="match status" value="1"/>
</dbReference>
<dbReference type="CDD" id="cd03449">
    <property type="entry name" value="R_hydratase"/>
    <property type="match status" value="1"/>
</dbReference>
<dbReference type="InterPro" id="IPR002505">
    <property type="entry name" value="PTA_PTB"/>
</dbReference>
<feature type="domain" description="Phosphate acetyl/butaryl transferase" evidence="3">
    <location>
        <begin position="235"/>
        <end position="339"/>
    </location>
</feature>
<dbReference type="GO" id="GO:0016746">
    <property type="term" value="F:acyltransferase activity"/>
    <property type="evidence" value="ECO:0007669"/>
    <property type="project" value="UniProtKB-KW"/>
</dbReference>
<reference evidence="5" key="1">
    <citation type="submission" date="2013-08" db="EMBL/GenBank/DDBJ databases">
        <authorList>
            <person name="Mendez C."/>
            <person name="Richter M."/>
            <person name="Ferrer M."/>
            <person name="Sanchez J."/>
        </authorList>
    </citation>
    <scope>NUCLEOTIDE SEQUENCE</scope>
</reference>
<proteinExistence type="predicted"/>
<feature type="non-terminal residue" evidence="5">
    <location>
        <position position="341"/>
    </location>
</feature>
<evidence type="ECO:0000259" key="3">
    <source>
        <dbReference type="Pfam" id="PF01515"/>
    </source>
</evidence>
<dbReference type="Gene3D" id="3.10.129.10">
    <property type="entry name" value="Hotdog Thioesterase"/>
    <property type="match status" value="1"/>
</dbReference>
<comment type="caution">
    <text evidence="5">The sequence shown here is derived from an EMBL/GenBank/DDBJ whole genome shotgun (WGS) entry which is preliminary data.</text>
</comment>
<reference evidence="5" key="2">
    <citation type="journal article" date="2014" name="ISME J.">
        <title>Microbial stratification in low pH oxic and suboxic macroscopic growths along an acid mine drainage.</title>
        <authorList>
            <person name="Mendez-Garcia C."/>
            <person name="Mesa V."/>
            <person name="Sprenger R.R."/>
            <person name="Richter M."/>
            <person name="Diez M.S."/>
            <person name="Solano J."/>
            <person name="Bargiela R."/>
            <person name="Golyshina O.V."/>
            <person name="Manteca A."/>
            <person name="Ramos J.L."/>
            <person name="Gallego J.R."/>
            <person name="Llorente I."/>
            <person name="Martins Dos Santos V.A."/>
            <person name="Jensen O.N."/>
            <person name="Pelaez A.I."/>
            <person name="Sanchez J."/>
            <person name="Ferrer M."/>
        </authorList>
    </citation>
    <scope>NUCLEOTIDE SEQUENCE</scope>
</reference>
<dbReference type="InterPro" id="IPR050500">
    <property type="entry name" value="Phos_Acetyltrans/Butyryltrans"/>
</dbReference>
<keyword evidence="2" id="KW-0012">Acyltransferase</keyword>
<keyword evidence="1 5" id="KW-0808">Transferase</keyword>
<dbReference type="PANTHER" id="PTHR43356:SF2">
    <property type="entry name" value="PHOSPHATE ACETYLTRANSFERASE"/>
    <property type="match status" value="1"/>
</dbReference>
<evidence type="ECO:0000313" key="5">
    <source>
        <dbReference type="EMBL" id="EQD28525.1"/>
    </source>
</evidence>
<protein>
    <submittedName>
        <fullName evidence="5">Phosphate butyryltransferase</fullName>
    </submittedName>
</protein>
<dbReference type="NCBIfam" id="NF006045">
    <property type="entry name" value="PRK08190.1"/>
    <property type="match status" value="1"/>
</dbReference>
<dbReference type="EMBL" id="AUZX01015622">
    <property type="protein sequence ID" value="EQD28525.1"/>
    <property type="molecule type" value="Genomic_DNA"/>
</dbReference>
<dbReference type="AlphaFoldDB" id="T0ZFP2"/>
<dbReference type="SUPFAM" id="SSF53659">
    <property type="entry name" value="Isocitrate/Isopropylmalate dehydrogenase-like"/>
    <property type="match status" value="1"/>
</dbReference>
<evidence type="ECO:0000256" key="2">
    <source>
        <dbReference type="ARBA" id="ARBA00023315"/>
    </source>
</evidence>
<evidence type="ECO:0000259" key="4">
    <source>
        <dbReference type="Pfam" id="PF01575"/>
    </source>
</evidence>
<dbReference type="InterPro" id="IPR002539">
    <property type="entry name" value="MaoC-like_dom"/>
</dbReference>
<dbReference type="SUPFAM" id="SSF54637">
    <property type="entry name" value="Thioesterase/thiol ester dehydrase-isomerase"/>
    <property type="match status" value="1"/>
</dbReference>